<keyword evidence="2" id="KW-0813">Transport</keyword>
<feature type="transmembrane region" description="Helical" evidence="9">
    <location>
        <begin position="143"/>
        <end position="167"/>
    </location>
</feature>
<dbReference type="PROSITE" id="PS50929">
    <property type="entry name" value="ABC_TM1F"/>
    <property type="match status" value="1"/>
</dbReference>
<dbReference type="SUPFAM" id="SSF90123">
    <property type="entry name" value="ABC transporter transmembrane region"/>
    <property type="match status" value="1"/>
</dbReference>
<dbReference type="EMBL" id="CADCTW010000002">
    <property type="protein sequence ID" value="CAA9295983.1"/>
    <property type="molecule type" value="Genomic_DNA"/>
</dbReference>
<keyword evidence="4 9" id="KW-0812">Transmembrane</keyword>
<reference evidence="12" key="1">
    <citation type="submission" date="2020-02" db="EMBL/GenBank/DDBJ databases">
        <authorList>
            <person name="Meier V. D."/>
        </authorList>
    </citation>
    <scope>NUCLEOTIDE SEQUENCE</scope>
    <source>
        <strain evidence="12">AVDCRST_MAG68</strain>
    </source>
</reference>
<dbReference type="Gene3D" id="3.40.50.300">
    <property type="entry name" value="P-loop containing nucleotide triphosphate hydrolases"/>
    <property type="match status" value="1"/>
</dbReference>
<evidence type="ECO:0000256" key="5">
    <source>
        <dbReference type="ARBA" id="ARBA00022741"/>
    </source>
</evidence>
<evidence type="ECO:0000259" key="10">
    <source>
        <dbReference type="PROSITE" id="PS50893"/>
    </source>
</evidence>
<dbReference type="InterPro" id="IPR036640">
    <property type="entry name" value="ABC1_TM_sf"/>
</dbReference>
<dbReference type="InterPro" id="IPR017871">
    <property type="entry name" value="ABC_transporter-like_CS"/>
</dbReference>
<dbReference type="FunFam" id="3.40.50.300:FF:000221">
    <property type="entry name" value="Multidrug ABC transporter ATP-binding protein"/>
    <property type="match status" value="1"/>
</dbReference>
<dbReference type="GO" id="GO:0015421">
    <property type="term" value="F:ABC-type oligopeptide transporter activity"/>
    <property type="evidence" value="ECO:0007669"/>
    <property type="project" value="TreeGrafter"/>
</dbReference>
<dbReference type="PROSITE" id="PS00211">
    <property type="entry name" value="ABC_TRANSPORTER_1"/>
    <property type="match status" value="1"/>
</dbReference>
<accession>A0A6J4K4Q5</accession>
<keyword evidence="7 9" id="KW-1133">Transmembrane helix</keyword>
<dbReference type="GO" id="GO:0005524">
    <property type="term" value="F:ATP binding"/>
    <property type="evidence" value="ECO:0007669"/>
    <property type="project" value="UniProtKB-KW"/>
</dbReference>
<dbReference type="PANTHER" id="PTHR43394">
    <property type="entry name" value="ATP-DEPENDENT PERMEASE MDL1, MITOCHONDRIAL"/>
    <property type="match status" value="1"/>
</dbReference>
<dbReference type="Pfam" id="PF00664">
    <property type="entry name" value="ABC_membrane"/>
    <property type="match status" value="1"/>
</dbReference>
<dbReference type="SUPFAM" id="SSF52540">
    <property type="entry name" value="P-loop containing nucleoside triphosphate hydrolases"/>
    <property type="match status" value="1"/>
</dbReference>
<organism evidence="12">
    <name type="scientific">uncultured Gemmatimonadota bacterium</name>
    <dbReference type="NCBI Taxonomy" id="203437"/>
    <lineage>
        <taxon>Bacteria</taxon>
        <taxon>Pseudomonadati</taxon>
        <taxon>Gemmatimonadota</taxon>
        <taxon>environmental samples</taxon>
    </lineage>
</organism>
<evidence type="ECO:0000256" key="2">
    <source>
        <dbReference type="ARBA" id="ARBA00022448"/>
    </source>
</evidence>
<keyword evidence="3" id="KW-1003">Cell membrane</keyword>
<dbReference type="InterPro" id="IPR039421">
    <property type="entry name" value="Type_1_exporter"/>
</dbReference>
<dbReference type="AlphaFoldDB" id="A0A6J4K4Q5"/>
<dbReference type="PROSITE" id="PS50893">
    <property type="entry name" value="ABC_TRANSPORTER_2"/>
    <property type="match status" value="1"/>
</dbReference>
<evidence type="ECO:0000259" key="11">
    <source>
        <dbReference type="PROSITE" id="PS50929"/>
    </source>
</evidence>
<protein>
    <submittedName>
        <fullName evidence="12">Efflux ABC transporter, permease/ATP-binding protein</fullName>
    </submittedName>
</protein>
<evidence type="ECO:0000256" key="4">
    <source>
        <dbReference type="ARBA" id="ARBA00022692"/>
    </source>
</evidence>
<evidence type="ECO:0000313" key="12">
    <source>
        <dbReference type="EMBL" id="CAA9295983.1"/>
    </source>
</evidence>
<dbReference type="Gene3D" id="1.20.1560.10">
    <property type="entry name" value="ABC transporter type 1, transmembrane domain"/>
    <property type="match status" value="1"/>
</dbReference>
<evidence type="ECO:0000256" key="7">
    <source>
        <dbReference type="ARBA" id="ARBA00022989"/>
    </source>
</evidence>
<dbReference type="PANTHER" id="PTHR43394:SF1">
    <property type="entry name" value="ATP-BINDING CASSETTE SUB-FAMILY B MEMBER 10, MITOCHONDRIAL"/>
    <property type="match status" value="1"/>
</dbReference>
<feature type="transmembrane region" description="Helical" evidence="9">
    <location>
        <begin position="255"/>
        <end position="276"/>
    </location>
</feature>
<dbReference type="GO" id="GO:0005886">
    <property type="term" value="C:plasma membrane"/>
    <property type="evidence" value="ECO:0007669"/>
    <property type="project" value="UniProtKB-SubCell"/>
</dbReference>
<dbReference type="InterPro" id="IPR003439">
    <property type="entry name" value="ABC_transporter-like_ATP-bd"/>
</dbReference>
<evidence type="ECO:0000256" key="9">
    <source>
        <dbReference type="SAM" id="Phobius"/>
    </source>
</evidence>
<dbReference type="Pfam" id="PF00005">
    <property type="entry name" value="ABC_tran"/>
    <property type="match status" value="1"/>
</dbReference>
<feature type="transmembrane region" description="Helical" evidence="9">
    <location>
        <begin position="173"/>
        <end position="191"/>
    </location>
</feature>
<name>A0A6J4K4Q5_9BACT</name>
<keyword evidence="5" id="KW-0547">Nucleotide-binding</keyword>
<feature type="domain" description="ABC transmembrane type-1" evidence="11">
    <location>
        <begin position="35"/>
        <end position="316"/>
    </location>
</feature>
<evidence type="ECO:0000256" key="3">
    <source>
        <dbReference type="ARBA" id="ARBA00022475"/>
    </source>
</evidence>
<comment type="subcellular location">
    <subcellularLocation>
        <location evidence="1">Cell membrane</location>
        <topology evidence="1">Multi-pass membrane protein</topology>
    </subcellularLocation>
</comment>
<feature type="domain" description="ABC transporter" evidence="10">
    <location>
        <begin position="350"/>
        <end position="583"/>
    </location>
</feature>
<gene>
    <name evidence="12" type="ORF">AVDCRST_MAG68-286</name>
</gene>
<dbReference type="InterPro" id="IPR011527">
    <property type="entry name" value="ABC1_TM_dom"/>
</dbReference>
<proteinExistence type="predicted"/>
<feature type="transmembrane region" description="Helical" evidence="9">
    <location>
        <begin position="73"/>
        <end position="95"/>
    </location>
</feature>
<evidence type="ECO:0000256" key="6">
    <source>
        <dbReference type="ARBA" id="ARBA00022840"/>
    </source>
</evidence>
<dbReference type="SMART" id="SM00382">
    <property type="entry name" value="AAA"/>
    <property type="match status" value="1"/>
</dbReference>
<dbReference type="InterPro" id="IPR027417">
    <property type="entry name" value="P-loop_NTPase"/>
</dbReference>
<dbReference type="InterPro" id="IPR003593">
    <property type="entry name" value="AAA+_ATPase"/>
</dbReference>
<dbReference type="GO" id="GO:0090374">
    <property type="term" value="P:oligopeptide export from mitochondrion"/>
    <property type="evidence" value="ECO:0007669"/>
    <property type="project" value="TreeGrafter"/>
</dbReference>
<evidence type="ECO:0000256" key="8">
    <source>
        <dbReference type="ARBA" id="ARBA00023136"/>
    </source>
</evidence>
<keyword evidence="8 9" id="KW-0472">Membrane</keyword>
<evidence type="ECO:0000256" key="1">
    <source>
        <dbReference type="ARBA" id="ARBA00004651"/>
    </source>
</evidence>
<dbReference type="CDD" id="cd18576">
    <property type="entry name" value="ABC_6TM_bac_exporter_ABCB8_10_like"/>
    <property type="match status" value="1"/>
</dbReference>
<sequence length="599" mass="64521">MIPPAPTPARSRVRLARQMGRILALARPYRTRLGVVIFLSLFAVAASLAMPMGLRALLDSVVRGGSRGMVDRIALLLLALFVARAGITFAFQYLLRVTGDRITADLRTRVYAHLHTLSVGYFANQRTGEIISRLTSDVGSVRIAVTDASVAVIYQLARFGGALALMLTLNWRLAVWVVLVLPVASVVSRTFGRVAREHSRRVQDRLAETTAVAEEALSAVRVVKAFGREAHEVGRYRGAVEALVGAARNSARVSVLLTSVVEMLFYASTVAIFWYGGREVLAGRLTVGDLVAFLFLSQQISGSVGEMATVYSIFNSAAGASERLFELLDTPPDVADAPGAVPLFAARGEVRFDDVRFGYDGRPVVHGVSFRANPGETVALVGPSGAGKTTLLNLIPRFSDVTSGCVRVDGHDVRGLTLESLRAQVAVVAQEVHLFAGSVRENIRYGRLGASDADVEGAARAANAHEFIDALPLGYDTEVGERGVKLSGGQRQRISIARAFLKDARILLLDEATSSVDSTSEALIQQAVDALKRDRTTFVVAHRLATVRDADRILVVEDGRIVEEGTHHELLARRGSYRALAAHQFRDVDAQAPPAALIA</sequence>
<dbReference type="GO" id="GO:0016887">
    <property type="term" value="F:ATP hydrolysis activity"/>
    <property type="evidence" value="ECO:0007669"/>
    <property type="project" value="InterPro"/>
</dbReference>
<keyword evidence="6 12" id="KW-0067">ATP-binding</keyword>